<reference evidence="8" key="1">
    <citation type="submission" date="2021-06" db="EMBL/GenBank/DDBJ databases">
        <title>New haloarchaea isolates fom saline soil.</title>
        <authorList>
            <person name="Duran-Viseras A."/>
            <person name="Sanchez-Porro C.S."/>
            <person name="Ventosa A."/>
        </authorList>
    </citation>
    <scope>NUCLEOTIDE SEQUENCE</scope>
    <source>
        <strain evidence="8">JCM 18369</strain>
    </source>
</reference>
<dbReference type="InterPro" id="IPR004089">
    <property type="entry name" value="MCPsignal_dom"/>
</dbReference>
<feature type="region of interest" description="Disordered" evidence="4">
    <location>
        <begin position="500"/>
        <end position="521"/>
    </location>
</feature>
<feature type="transmembrane region" description="Helical" evidence="5">
    <location>
        <begin position="30"/>
        <end position="50"/>
    </location>
</feature>
<dbReference type="PRINTS" id="PR00260">
    <property type="entry name" value="CHEMTRNSDUCR"/>
</dbReference>
<comment type="caution">
    <text evidence="8">The sequence shown here is derived from an EMBL/GenBank/DDBJ whole genome shotgun (WGS) entry which is preliminary data.</text>
</comment>
<proteinExistence type="inferred from homology"/>
<dbReference type="Gene3D" id="1.10.287.950">
    <property type="entry name" value="Methyl-accepting chemotaxis protein"/>
    <property type="match status" value="1"/>
</dbReference>
<evidence type="ECO:0000313" key="8">
    <source>
        <dbReference type="EMBL" id="MBV0902151.1"/>
    </source>
</evidence>
<dbReference type="InterPro" id="IPR003660">
    <property type="entry name" value="HAMP_dom"/>
</dbReference>
<dbReference type="GO" id="GO:0016020">
    <property type="term" value="C:membrane"/>
    <property type="evidence" value="ECO:0007669"/>
    <property type="project" value="InterPro"/>
</dbReference>
<keyword evidence="5" id="KW-1133">Transmembrane helix</keyword>
<dbReference type="Gene3D" id="6.10.340.10">
    <property type="match status" value="1"/>
</dbReference>
<evidence type="ECO:0000313" key="9">
    <source>
        <dbReference type="Proteomes" id="UP001166304"/>
    </source>
</evidence>
<protein>
    <submittedName>
        <fullName evidence="8">HAMP domain-containing protein</fullName>
    </submittedName>
</protein>
<accession>A0AA41G0T3</accession>
<feature type="region of interest" description="Disordered" evidence="4">
    <location>
        <begin position="548"/>
        <end position="568"/>
    </location>
</feature>
<dbReference type="CDD" id="cd06225">
    <property type="entry name" value="HAMP"/>
    <property type="match status" value="1"/>
</dbReference>
<dbReference type="PANTHER" id="PTHR32089:SF112">
    <property type="entry name" value="LYSOZYME-LIKE PROTEIN-RELATED"/>
    <property type="match status" value="1"/>
</dbReference>
<gene>
    <name evidence="8" type="ORF">KTS37_10160</name>
</gene>
<evidence type="ECO:0000256" key="2">
    <source>
        <dbReference type="ARBA" id="ARBA00029447"/>
    </source>
</evidence>
<keyword evidence="5" id="KW-0812">Transmembrane</keyword>
<evidence type="ECO:0000256" key="4">
    <source>
        <dbReference type="SAM" id="MobiDB-lite"/>
    </source>
</evidence>
<feature type="domain" description="HAMP" evidence="7">
    <location>
        <begin position="80"/>
        <end position="133"/>
    </location>
</feature>
<dbReference type="Proteomes" id="UP001166304">
    <property type="component" value="Unassembled WGS sequence"/>
</dbReference>
<dbReference type="SUPFAM" id="SSF158472">
    <property type="entry name" value="HAMP domain-like"/>
    <property type="match status" value="1"/>
</dbReference>
<dbReference type="Pfam" id="PF00015">
    <property type="entry name" value="MCPsignal"/>
    <property type="match status" value="1"/>
</dbReference>
<keyword evidence="5" id="KW-0472">Membrane</keyword>
<evidence type="ECO:0000256" key="1">
    <source>
        <dbReference type="ARBA" id="ARBA00023224"/>
    </source>
</evidence>
<dbReference type="SMART" id="SM00283">
    <property type="entry name" value="MA"/>
    <property type="match status" value="1"/>
</dbReference>
<dbReference type="GO" id="GO:0006935">
    <property type="term" value="P:chemotaxis"/>
    <property type="evidence" value="ECO:0007669"/>
    <property type="project" value="InterPro"/>
</dbReference>
<dbReference type="Pfam" id="PF00672">
    <property type="entry name" value="HAMP"/>
    <property type="match status" value="1"/>
</dbReference>
<dbReference type="PANTHER" id="PTHR32089">
    <property type="entry name" value="METHYL-ACCEPTING CHEMOTAXIS PROTEIN MCPB"/>
    <property type="match status" value="1"/>
</dbReference>
<keyword evidence="9" id="KW-1185">Reference proteome</keyword>
<evidence type="ECO:0000259" key="7">
    <source>
        <dbReference type="PROSITE" id="PS50885"/>
    </source>
</evidence>
<dbReference type="PROSITE" id="PS50885">
    <property type="entry name" value="HAMP"/>
    <property type="match status" value="1"/>
</dbReference>
<dbReference type="SMART" id="SM00304">
    <property type="entry name" value="HAMP"/>
    <property type="match status" value="3"/>
</dbReference>
<feature type="compositionally biased region" description="Low complexity" evidence="4">
    <location>
        <begin position="509"/>
        <end position="521"/>
    </location>
</feature>
<organism evidence="8 9">
    <name type="scientific">Haloarcula salina</name>
    <dbReference type="NCBI Taxonomy" id="1429914"/>
    <lineage>
        <taxon>Archaea</taxon>
        <taxon>Methanobacteriati</taxon>
        <taxon>Methanobacteriota</taxon>
        <taxon>Stenosarchaea group</taxon>
        <taxon>Halobacteria</taxon>
        <taxon>Halobacteriales</taxon>
        <taxon>Haloarculaceae</taxon>
        <taxon>Haloarcula</taxon>
    </lineage>
</organism>
<feature type="domain" description="Methyl-accepting transducer" evidence="6">
    <location>
        <begin position="261"/>
        <end position="497"/>
    </location>
</feature>
<dbReference type="AlphaFoldDB" id="A0AA41G0T3"/>
<keyword evidence="1 3" id="KW-0807">Transducer</keyword>
<dbReference type="RefSeq" id="WP_162413665.1">
    <property type="nucleotide sequence ID" value="NZ_JAHQXE010000003.1"/>
</dbReference>
<name>A0AA41G0T3_9EURY</name>
<dbReference type="CDD" id="cd11386">
    <property type="entry name" value="MCP_signal"/>
    <property type="match status" value="1"/>
</dbReference>
<dbReference type="GO" id="GO:0004888">
    <property type="term" value="F:transmembrane signaling receptor activity"/>
    <property type="evidence" value="ECO:0007669"/>
    <property type="project" value="InterPro"/>
</dbReference>
<dbReference type="PROSITE" id="PS50111">
    <property type="entry name" value="CHEMOTAXIS_TRANSDUC_2"/>
    <property type="match status" value="1"/>
</dbReference>
<evidence type="ECO:0000256" key="5">
    <source>
        <dbReference type="SAM" id="Phobius"/>
    </source>
</evidence>
<dbReference type="GO" id="GO:0007165">
    <property type="term" value="P:signal transduction"/>
    <property type="evidence" value="ECO:0007669"/>
    <property type="project" value="UniProtKB-KW"/>
</dbReference>
<evidence type="ECO:0000256" key="3">
    <source>
        <dbReference type="PROSITE-ProRule" id="PRU00284"/>
    </source>
</evidence>
<evidence type="ECO:0000259" key="6">
    <source>
        <dbReference type="PROSITE" id="PS50111"/>
    </source>
</evidence>
<dbReference type="EMBL" id="JAHQXE010000003">
    <property type="protein sequence ID" value="MBV0902151.1"/>
    <property type="molecule type" value="Genomic_DNA"/>
</dbReference>
<feature type="transmembrane region" description="Helical" evidence="5">
    <location>
        <begin position="57"/>
        <end position="77"/>
    </location>
</feature>
<dbReference type="InterPro" id="IPR004090">
    <property type="entry name" value="Chemotax_Me-accpt_rcpt"/>
</dbReference>
<dbReference type="SUPFAM" id="SSF58104">
    <property type="entry name" value="Methyl-accepting chemotaxis protein (MCP) signaling domain"/>
    <property type="match status" value="2"/>
</dbReference>
<sequence>MPTDPVERYKQFIRKTLAIAGVSESIERKVLAAVGLQFAASVALALVSVVTSGTLQLLLTAALLAGAVVAFANTVFITREDLVEPVVAMAESADHIAAGELDGDLPESDRDDEVASLLASFRSMHAYLETVSEQADALSRQEFDADVLDEDVPGTFGRSLERMAASMDDYTTELKAMTSDLERRSQALNDLVVAFGEAAERAKDGDLTATIDEEFAAVDDEQFAAVVENYNDLVTTLGDTVGTVTAFADEVDDTSDHVTRSVREIDRASDEIARSVQEISAGASQQSDRHADVASEMNTLSATVEEIAATAENAADTADKATQRGREGRADAEAAIDELDEMETRIGDIAASVESLGDQIGEIDEIVDVITDIAEQTNMLALNASIEAARADGEGDGFAVVADEVKTLAEETHDAATDVSNRIEAVQTEATETVTDVEATNQQVTDSVETIESALRDFEDIVDVLGEVNDSIQEISAATAEQSDTTQEVVDMVDEVASVSEQTSEESESVAAATEEQTATITEVTDEVQAMASRTDDLQDVLDEFEVAEEAVGTSGPVDESTTVPADD</sequence>
<comment type="similarity">
    <text evidence="2">Belongs to the methyl-accepting chemotaxis (MCP) protein family.</text>
</comment>